<dbReference type="CDD" id="cd18809">
    <property type="entry name" value="SF1_C_RecD"/>
    <property type="match status" value="1"/>
</dbReference>
<dbReference type="AlphaFoldDB" id="A0A7X9S1T2"/>
<comment type="caution">
    <text evidence="2">The sequence shown here is derived from an EMBL/GenBank/DDBJ whole genome shotgun (WGS) entry which is preliminary data.</text>
</comment>
<dbReference type="Gene3D" id="3.40.50.300">
    <property type="entry name" value="P-loop containing nucleotide triphosphate hydrolases"/>
    <property type="match status" value="1"/>
</dbReference>
<proteinExistence type="predicted"/>
<evidence type="ECO:0000259" key="1">
    <source>
        <dbReference type="Pfam" id="PF13538"/>
    </source>
</evidence>
<dbReference type="Pfam" id="PF13538">
    <property type="entry name" value="UvrD_C_2"/>
    <property type="match status" value="1"/>
</dbReference>
<evidence type="ECO:0000313" key="2">
    <source>
        <dbReference type="EMBL" id="NME72788.1"/>
    </source>
</evidence>
<dbReference type="InterPro" id="IPR027785">
    <property type="entry name" value="UvrD-like_helicase_C"/>
</dbReference>
<dbReference type="RefSeq" id="WP_169660958.1">
    <property type="nucleotide sequence ID" value="NZ_JABANE010000209.1"/>
</dbReference>
<reference evidence="2 3" key="1">
    <citation type="submission" date="2020-04" db="EMBL/GenBank/DDBJ databases">
        <title>Flammeovirga sp. SR4, a novel species isolated from seawater.</title>
        <authorList>
            <person name="Wang X."/>
        </authorList>
    </citation>
    <scope>NUCLEOTIDE SEQUENCE [LARGE SCALE GENOMIC DNA]</scope>
    <source>
        <strain evidence="2 3">ATCC 23126</strain>
    </source>
</reference>
<organism evidence="2 3">
    <name type="scientific">Flammeovirga aprica JL-4</name>
    <dbReference type="NCBI Taxonomy" id="694437"/>
    <lineage>
        <taxon>Bacteria</taxon>
        <taxon>Pseudomonadati</taxon>
        <taxon>Bacteroidota</taxon>
        <taxon>Cytophagia</taxon>
        <taxon>Cytophagales</taxon>
        <taxon>Flammeovirgaceae</taxon>
        <taxon>Flammeovirga</taxon>
    </lineage>
</organism>
<sequence>GENAKTVYYEKQDIIDLDLAYAITIHKSQGSEFDVVIIPVVMQHFNMLYQNLIYTALTRAKKMAIFVGTRKALGIAVRNIDNRARKTMLKEILQ</sequence>
<dbReference type="GO" id="GO:0005524">
    <property type="term" value="F:ATP binding"/>
    <property type="evidence" value="ECO:0007669"/>
    <property type="project" value="UniProtKB-KW"/>
</dbReference>
<feature type="domain" description="UvrD-like helicase C-terminal" evidence="1">
    <location>
        <begin position="19"/>
        <end position="67"/>
    </location>
</feature>
<protein>
    <submittedName>
        <fullName evidence="2">ATP-binding domain-containing protein</fullName>
    </submittedName>
</protein>
<dbReference type="Proteomes" id="UP000576082">
    <property type="component" value="Unassembled WGS sequence"/>
</dbReference>
<dbReference type="SUPFAM" id="SSF52540">
    <property type="entry name" value="P-loop containing nucleoside triphosphate hydrolases"/>
    <property type="match status" value="1"/>
</dbReference>
<feature type="non-terminal residue" evidence="2">
    <location>
        <position position="1"/>
    </location>
</feature>
<evidence type="ECO:0000313" key="3">
    <source>
        <dbReference type="Proteomes" id="UP000576082"/>
    </source>
</evidence>
<dbReference type="EMBL" id="JABANE010000209">
    <property type="protein sequence ID" value="NME72788.1"/>
    <property type="molecule type" value="Genomic_DNA"/>
</dbReference>
<accession>A0A7X9S1T2</accession>
<keyword evidence="2" id="KW-0067">ATP-binding</keyword>
<gene>
    <name evidence="2" type="ORF">HHU12_32820</name>
</gene>
<keyword evidence="2" id="KW-0547">Nucleotide-binding</keyword>
<name>A0A7X9S1T2_9BACT</name>
<dbReference type="InterPro" id="IPR027417">
    <property type="entry name" value="P-loop_NTPase"/>
</dbReference>
<keyword evidence="3" id="KW-1185">Reference proteome</keyword>